<keyword evidence="1" id="KW-0472">Membrane</keyword>
<evidence type="ECO:0000313" key="2">
    <source>
        <dbReference type="EMBL" id="KAJ3483450.1"/>
    </source>
</evidence>
<keyword evidence="1" id="KW-0812">Transmembrane</keyword>
<keyword evidence="1" id="KW-1133">Transmembrane helix</keyword>
<name>A0AAD5YI71_9APHY</name>
<feature type="transmembrane region" description="Helical" evidence="1">
    <location>
        <begin position="283"/>
        <end position="303"/>
    </location>
</feature>
<dbReference type="EMBL" id="JANAWD010000228">
    <property type="protein sequence ID" value="KAJ3483450.1"/>
    <property type="molecule type" value="Genomic_DNA"/>
</dbReference>
<dbReference type="AlphaFoldDB" id="A0AAD5YI71"/>
<comment type="caution">
    <text evidence="2">The sequence shown here is derived from an EMBL/GenBank/DDBJ whole genome shotgun (WGS) entry which is preliminary data.</text>
</comment>
<evidence type="ECO:0000256" key="1">
    <source>
        <dbReference type="SAM" id="Phobius"/>
    </source>
</evidence>
<feature type="transmembrane region" description="Helical" evidence="1">
    <location>
        <begin position="142"/>
        <end position="165"/>
    </location>
</feature>
<dbReference type="Proteomes" id="UP001212997">
    <property type="component" value="Unassembled WGS sequence"/>
</dbReference>
<reference evidence="2" key="1">
    <citation type="submission" date="2022-07" db="EMBL/GenBank/DDBJ databases">
        <title>Genome Sequence of Physisporinus lineatus.</title>
        <authorList>
            <person name="Buettner E."/>
        </authorList>
    </citation>
    <scope>NUCLEOTIDE SEQUENCE</scope>
    <source>
        <strain evidence="2">VT162</strain>
    </source>
</reference>
<sequence>MLFAPNTSSSVVDRLGLTEDSRNLLRYESPSQYLDPNIAGKYAAQKLIAFTVIGALLWDLLTTLPEEISLVRKRLTLPKFVHYASRMCVLLYATIVTLYNTTPLGHCSTIHILMGVSFVLTLGTTSLLLYIRVCAILEHSTLSIIFFGFLWLSIVMTTLVCPFTSEVTYIGPTKYCRFTFDLAYGFPTWPIVITTVFDTLVLLAISWKLVRDIGIFFPVRGENDSSIWRSMKMLVTSEGLPLFSQSLLRGDKKYYLGTIGVDLLVLLIAFTGFTKPINGSAEIIMSLIFVDTVLKNMLACRLFRQTLLNSARNGQQDLTLPTQRQTSVRFQLDVFLADELLKNRDIRSGTIVIEDVLPPPSALCTRER</sequence>
<feature type="transmembrane region" description="Helical" evidence="1">
    <location>
        <begin position="189"/>
        <end position="210"/>
    </location>
</feature>
<feature type="transmembrane region" description="Helical" evidence="1">
    <location>
        <begin position="108"/>
        <end position="130"/>
    </location>
</feature>
<gene>
    <name evidence="2" type="ORF">NLI96_g6301</name>
</gene>
<feature type="transmembrane region" description="Helical" evidence="1">
    <location>
        <begin position="254"/>
        <end position="271"/>
    </location>
</feature>
<evidence type="ECO:0000313" key="3">
    <source>
        <dbReference type="Proteomes" id="UP001212997"/>
    </source>
</evidence>
<feature type="transmembrane region" description="Helical" evidence="1">
    <location>
        <begin position="83"/>
        <end position="102"/>
    </location>
</feature>
<protein>
    <submittedName>
        <fullName evidence="2">Uncharacterized protein</fullName>
    </submittedName>
</protein>
<proteinExistence type="predicted"/>
<accession>A0AAD5YI71</accession>
<keyword evidence="3" id="KW-1185">Reference proteome</keyword>
<organism evidence="2 3">
    <name type="scientific">Meripilus lineatus</name>
    <dbReference type="NCBI Taxonomy" id="2056292"/>
    <lineage>
        <taxon>Eukaryota</taxon>
        <taxon>Fungi</taxon>
        <taxon>Dikarya</taxon>
        <taxon>Basidiomycota</taxon>
        <taxon>Agaricomycotina</taxon>
        <taxon>Agaricomycetes</taxon>
        <taxon>Polyporales</taxon>
        <taxon>Meripilaceae</taxon>
        <taxon>Meripilus</taxon>
    </lineage>
</organism>